<dbReference type="Pfam" id="PF05380">
    <property type="entry name" value="Peptidase_A17"/>
    <property type="match status" value="1"/>
</dbReference>
<keyword evidence="2 4" id="KW-0863">Zinc-finger</keyword>
<feature type="compositionally biased region" description="Low complexity" evidence="5">
    <location>
        <begin position="641"/>
        <end position="655"/>
    </location>
</feature>
<feature type="region of interest" description="Disordered" evidence="5">
    <location>
        <begin position="2054"/>
        <end position="2075"/>
    </location>
</feature>
<reference evidence="9" key="1">
    <citation type="journal article" date="2015" name="Proc. Natl. Acad. Sci. U.S.A.">
        <title>Genome sequence of the Asian Tiger mosquito, Aedes albopictus, reveals insights into its biology, genetics, and evolution.</title>
        <authorList>
            <person name="Chen X.G."/>
            <person name="Jiang X."/>
            <person name="Gu J."/>
            <person name="Xu M."/>
            <person name="Wu Y."/>
            <person name="Deng Y."/>
            <person name="Zhang C."/>
            <person name="Bonizzoni M."/>
            <person name="Dermauw W."/>
            <person name="Vontas J."/>
            <person name="Armbruster P."/>
            <person name="Huang X."/>
            <person name="Yang Y."/>
            <person name="Zhang H."/>
            <person name="He W."/>
            <person name="Peng H."/>
            <person name="Liu Y."/>
            <person name="Wu K."/>
            <person name="Chen J."/>
            <person name="Lirakis M."/>
            <person name="Topalis P."/>
            <person name="Van Leeuwen T."/>
            <person name="Hall A.B."/>
            <person name="Jiang X."/>
            <person name="Thorpe C."/>
            <person name="Mueller R.L."/>
            <person name="Sun C."/>
            <person name="Waterhouse R.M."/>
            <person name="Yan G."/>
            <person name="Tu Z.J."/>
            <person name="Fang X."/>
            <person name="James A.A."/>
        </authorList>
    </citation>
    <scope>NUCLEOTIDE SEQUENCE [LARGE SCALE GENOMIC DNA]</scope>
    <source>
        <strain evidence="9">Foshan</strain>
    </source>
</reference>
<dbReference type="GeneID" id="134286851"/>
<evidence type="ECO:0000313" key="9">
    <source>
        <dbReference type="Proteomes" id="UP000069940"/>
    </source>
</evidence>
<reference evidence="8" key="2">
    <citation type="submission" date="2025-05" db="UniProtKB">
        <authorList>
            <consortium name="EnsemblMetazoa"/>
        </authorList>
    </citation>
    <scope>IDENTIFICATION</scope>
    <source>
        <strain evidence="8">Foshan</strain>
    </source>
</reference>
<dbReference type="InterPro" id="IPR012337">
    <property type="entry name" value="RNaseH-like_sf"/>
</dbReference>
<evidence type="ECO:0000259" key="6">
    <source>
        <dbReference type="PROSITE" id="PS50016"/>
    </source>
</evidence>
<dbReference type="Pfam" id="PF18701">
    <property type="entry name" value="DUF5641"/>
    <property type="match status" value="1"/>
</dbReference>
<dbReference type="InterPro" id="IPR001965">
    <property type="entry name" value="Znf_PHD"/>
</dbReference>
<dbReference type="SMART" id="SM00249">
    <property type="entry name" value="PHD"/>
    <property type="match status" value="1"/>
</dbReference>
<evidence type="ECO:0008006" key="10">
    <source>
        <dbReference type="Google" id="ProtNLM"/>
    </source>
</evidence>
<evidence type="ECO:0000256" key="2">
    <source>
        <dbReference type="ARBA" id="ARBA00022771"/>
    </source>
</evidence>
<dbReference type="PANTHER" id="PTHR47331:SF1">
    <property type="entry name" value="GAG-LIKE PROTEIN"/>
    <property type="match status" value="1"/>
</dbReference>
<dbReference type="InterPro" id="IPR040676">
    <property type="entry name" value="DUF5641"/>
</dbReference>
<evidence type="ECO:0000313" key="8">
    <source>
        <dbReference type="EnsemblMetazoa" id="AALFPA23_002220.P1934"/>
    </source>
</evidence>
<dbReference type="Gene3D" id="3.10.10.10">
    <property type="entry name" value="HIV Type 1 Reverse Transcriptase, subunit A, domain 1"/>
    <property type="match status" value="1"/>
</dbReference>
<dbReference type="PROSITE" id="PS50016">
    <property type="entry name" value="ZF_PHD_2"/>
    <property type="match status" value="1"/>
</dbReference>
<feature type="domain" description="PHD-type" evidence="6">
    <location>
        <begin position="9"/>
        <end position="59"/>
    </location>
</feature>
<dbReference type="Pfam" id="PF03564">
    <property type="entry name" value="DUF1759"/>
    <property type="match status" value="1"/>
</dbReference>
<dbReference type="Proteomes" id="UP000069940">
    <property type="component" value="Unassembled WGS sequence"/>
</dbReference>
<dbReference type="InterPro" id="IPR019787">
    <property type="entry name" value="Znf_PHD-finger"/>
</dbReference>
<dbReference type="SUPFAM" id="SSF53098">
    <property type="entry name" value="Ribonuclease H-like"/>
    <property type="match status" value="1"/>
</dbReference>
<dbReference type="SUPFAM" id="SSF57903">
    <property type="entry name" value="FYVE/PHD zinc finger"/>
    <property type="match status" value="1"/>
</dbReference>
<keyword evidence="1" id="KW-0479">Metal-binding</keyword>
<dbReference type="RefSeq" id="XP_062704521.1">
    <property type="nucleotide sequence ID" value="XM_062848537.1"/>
</dbReference>
<dbReference type="InterPro" id="IPR043502">
    <property type="entry name" value="DNA/RNA_pol_sf"/>
</dbReference>
<feature type="region of interest" description="Disordered" evidence="5">
    <location>
        <begin position="327"/>
        <end position="362"/>
    </location>
</feature>
<feature type="region of interest" description="Disordered" evidence="5">
    <location>
        <begin position="623"/>
        <end position="661"/>
    </location>
</feature>
<dbReference type="InterPro" id="IPR011011">
    <property type="entry name" value="Znf_FYVE_PHD"/>
</dbReference>
<evidence type="ECO:0000256" key="1">
    <source>
        <dbReference type="ARBA" id="ARBA00022723"/>
    </source>
</evidence>
<dbReference type="CDD" id="cd15489">
    <property type="entry name" value="PHD_SF"/>
    <property type="match status" value="1"/>
</dbReference>
<proteinExistence type="predicted"/>
<keyword evidence="9" id="KW-1185">Reference proteome</keyword>
<dbReference type="InterPro" id="IPR013083">
    <property type="entry name" value="Znf_RING/FYVE/PHD"/>
</dbReference>
<dbReference type="InterPro" id="IPR001584">
    <property type="entry name" value="Integrase_cat-core"/>
</dbReference>
<accession>A0ABM1XRR2</accession>
<feature type="compositionally biased region" description="Basic and acidic residues" evidence="5">
    <location>
        <begin position="623"/>
        <end position="634"/>
    </location>
</feature>
<evidence type="ECO:0000256" key="3">
    <source>
        <dbReference type="ARBA" id="ARBA00022833"/>
    </source>
</evidence>
<dbReference type="PANTHER" id="PTHR47331">
    <property type="entry name" value="PHD-TYPE DOMAIN-CONTAINING PROTEIN"/>
    <property type="match status" value="1"/>
</dbReference>
<name>A0ABM1XRR2_AEDAL</name>
<protein>
    <recommendedName>
        <fullName evidence="10">Endonuclease</fullName>
    </recommendedName>
</protein>
<dbReference type="Gene3D" id="3.30.70.270">
    <property type="match status" value="1"/>
</dbReference>
<dbReference type="InterPro" id="IPR043128">
    <property type="entry name" value="Rev_trsase/Diguanyl_cyclase"/>
</dbReference>
<dbReference type="Gene3D" id="3.30.420.10">
    <property type="entry name" value="Ribonuclease H-like superfamily/Ribonuclease H"/>
    <property type="match status" value="1"/>
</dbReference>
<organism evidence="8 9">
    <name type="scientific">Aedes albopictus</name>
    <name type="common">Asian tiger mosquito</name>
    <name type="synonym">Stegomyia albopicta</name>
    <dbReference type="NCBI Taxonomy" id="7160"/>
    <lineage>
        <taxon>Eukaryota</taxon>
        <taxon>Metazoa</taxon>
        <taxon>Ecdysozoa</taxon>
        <taxon>Arthropoda</taxon>
        <taxon>Hexapoda</taxon>
        <taxon>Insecta</taxon>
        <taxon>Pterygota</taxon>
        <taxon>Neoptera</taxon>
        <taxon>Endopterygota</taxon>
        <taxon>Diptera</taxon>
        <taxon>Nematocera</taxon>
        <taxon>Culicoidea</taxon>
        <taxon>Culicidae</taxon>
        <taxon>Culicinae</taxon>
        <taxon>Aedini</taxon>
        <taxon>Aedes</taxon>
        <taxon>Stegomyia</taxon>
    </lineage>
</organism>
<dbReference type="PROSITE" id="PS50994">
    <property type="entry name" value="INTEGRASE"/>
    <property type="match status" value="1"/>
</dbReference>
<evidence type="ECO:0000259" key="7">
    <source>
        <dbReference type="PROSITE" id="PS50994"/>
    </source>
</evidence>
<evidence type="ECO:0000256" key="5">
    <source>
        <dbReference type="SAM" id="MobiDB-lite"/>
    </source>
</evidence>
<dbReference type="SUPFAM" id="SSF56672">
    <property type="entry name" value="DNA/RNA polymerases"/>
    <property type="match status" value="1"/>
</dbReference>
<dbReference type="InterPro" id="IPR005312">
    <property type="entry name" value="DUF1759"/>
</dbReference>
<dbReference type="InterPro" id="IPR036397">
    <property type="entry name" value="RNaseH_sf"/>
</dbReference>
<feature type="compositionally biased region" description="Basic and acidic residues" evidence="5">
    <location>
        <begin position="68"/>
        <end position="77"/>
    </location>
</feature>
<evidence type="ECO:0000256" key="4">
    <source>
        <dbReference type="PROSITE-ProRule" id="PRU00146"/>
    </source>
</evidence>
<feature type="region of interest" description="Disordered" evidence="5">
    <location>
        <begin position="68"/>
        <end position="102"/>
    </location>
</feature>
<keyword evidence="3" id="KW-0862">Zinc</keyword>
<feature type="compositionally biased region" description="Low complexity" evidence="5">
    <location>
        <begin position="91"/>
        <end position="102"/>
    </location>
</feature>
<feature type="domain" description="Integrase catalytic" evidence="7">
    <location>
        <begin position="1750"/>
        <end position="1935"/>
    </location>
</feature>
<sequence length="2126" mass="240382">MDGGHGKTVSNCKTCNRPDSADAQMVACDKCRLWEHFTCAGVDETVKDRQYVCNDCIAKVSADKFKRGKQLKADNRSAKSGGRSASRKGSKIASITASQTSSARAAALEAQMKVIEEEKEMKEQELKEQEELKKMELEEEQRQIEEKKQLIEEERRLRQRKLDEQRALLAKQQLIRRESVEKKNELIKRMSEAGSGCGSSTSSLPDSREKVKSWLAGQHTDGRSLGKMVEEQKANRGLHPTVSQDPLAYQLPTSQSRVAQITSQMARGMQVGSLSQTLQQARSEIVVQPFQRYVANSQPHIQPMLRTNQAVHRQLSAQQQLCYPYVQQQQRHPHSGGPVNQDAAHSTAPEQQHGGYDRSEPTPLSVVIEQPSQRYAGIPGSSYPVYPPQNVGFSNPQVNRQSHRYQQEIVPPQDPVQQPGMAEQSVVLQSQQLAARQVVGKQLPRFDGNPIDWPMFISSYEQSTAACGYTNAENLIRLQQCLTGHAKESVCSKLLLPESVPHTIETLRIRYGRPELLLKSLLEKVRRTPGPRQDKLETVIEFGLAVGNFVDHLRAAQLQQHLTNPMMMQELVDKLPGSMKMEWASFKGQQPLADLETFGRFMEKQVNAASAVSFELPVHEKTYKHEKQKGRDSAGIHAHSQSDSPSSKPNSSGQPRKPTKICGVCTREGHRAADCSQFKELNVDERWKTIQKKGLCRTCLNSHGKWPCKSWQGCAVDGCRLKHHTLLHSPSSTHHVNYSSTHTPSTKAFFRILPVILYNEGRSVSVFAFIDEGSEITLLEDNVAKQLGVTGPVKALTLQWTGNVKRNESRSQEVNLGISGKCGSEKFNLRQARTVSCLFLPSQQLNYGELSQRFPHLRGLPMESYENVQPKLLIGLDNLRLGAPLKLREGGPNDPIAAKCRLGWTVYGCAGDRGENAALVNFHTVEAADTDHLLNEQLRDFFTLENDGLFNRNETLESEEDKRARMILEQTTRRIGDRFETGLLWRTDNPEFPDSYPMATRRLVGLERKFAKQPQLGDRVREQIHDYERKGYAHRATQAELDSVDRSRLWFLPLGVVQHPRKQKVRLIWDAKATVGSVSFNSKLLKGPDLLTPLLAVLSSFRQFPVAVCGDIREMFHQIKIREQDRLSQCFLWRDTPSEDIKIYVMDVATFGSTCSPVSAQFVKNLNAAEFSEQYPRAAVAITKHHYVDDYLDSFQTIQEATEVVNEVKLVHSKGGFELRNFLSNSGEVLQGIGEKSGDPMKVLALERAENTESVLGMKWMPSVDCFTYTVNLREDLQWLLNHNHVPTKREILRVVMSLFDPLGLVSFFLIQGKVLIQGIWASGTGWDEPINENHIRQWRQWVDCFDQLNTLRIPRCYFPTIYSSNDNRLEVHVFVDASETAYCCVVYFRLVSECGVEVALVGSKSRVAPLKTLSIPRLELKAAVLGAQYLQSVLSNHELPVSKRYLWTDSTTVLAWILSDHRRFQKFVAVRVGEILTLSDPQDWRWVPTKANVADMATKWGKGPVFQAQNPWFRGPSFLYQSEEHWPERRQDISTQEELRPVHAHWSAVPLIEATRFCRYERMQRAMAYALRFVDNLRHKRSGSALQLGVLNQTELKRAEEALWKVAQADCFPEEITVLSPTQGSPDTRHACVSKSSPIFKVWPYLDDQGILRMRGRIGAATFAPVEARFPAVLPRHHRITKLITDCYHRRFRHANRETVVNEMRQRFEVAKLRSLVEKVSRECALCRVKKSRPQPPAMAPLPPARLQAFVRPFTFVGVDYFGPVFVRVGRSQVKRWVAVFTCLTVRAVHIEVVHNLSTESCIMAVRRFVARRGPPAEIYSDNATCFQGAGNVLEKQRERNEALASSFTSARTKWMFIPPAAPHMGGAWERLVRSVKTAIGAVADAPRKPDDETLETILVEAEFIINSRPLTYIPLKSADQESLTPNHFLLGNSSGLKILPSEPMLQRGDLRSSWKLAQSICDEFWRRWIKEYAPVITRRTKWFAETRDLKIGDLVLVVGGTARHHWIRGRVEKVIAGRDGRVRQAEVRTASGVLRRPAVKLALLDIVESSEPDSIQHGGSREDPGFQSGSRVGGCYDADPHHGVIVADEAITCGPSANHATDSRTLRCGEYNDHRMTRHQQTRR</sequence>
<dbReference type="InterPro" id="IPR008042">
    <property type="entry name" value="Retrotrans_Pao"/>
</dbReference>
<dbReference type="Gene3D" id="3.30.40.10">
    <property type="entry name" value="Zinc/RING finger domain, C3HC4 (zinc finger)"/>
    <property type="match status" value="1"/>
</dbReference>
<dbReference type="EnsemblMetazoa" id="AALFPA23_002220.R1934">
    <property type="protein sequence ID" value="AALFPA23_002220.P1934"/>
    <property type="gene ID" value="AALFPA23_002220"/>
</dbReference>
<dbReference type="Pfam" id="PF00628">
    <property type="entry name" value="PHD"/>
    <property type="match status" value="1"/>
</dbReference>